<sequence length="114" mass="13072">MESNGETIIQWKKEAQSVLNDIKLHVQDVELSNLQPPSSGVYFNITTLENKKFCIYLGRPGFKVVGNNYDDITIVNNNQVYETPYALLNNISDQYAQSFENLITNKLLELKEKN</sequence>
<dbReference type="SUPFAM" id="SSF103107">
    <property type="entry name" value="Hypothetical protein c14orf129, hspc210"/>
    <property type="match status" value="1"/>
</dbReference>
<proteinExistence type="inferred from homology"/>
<reference evidence="3" key="1">
    <citation type="submission" date="2015-12" db="EMBL/GenBank/DDBJ databases">
        <title>De novo transcriptome assembly of four potential Pierce s Disease insect vectors from Arizona vineyards.</title>
        <authorList>
            <person name="Tassone E.E."/>
        </authorList>
    </citation>
    <scope>NUCLEOTIDE SEQUENCE</scope>
</reference>
<dbReference type="PANTHER" id="PTHR12490:SF4">
    <property type="entry name" value="GSK3B-INTERACTING PROTEIN"/>
    <property type="match status" value="1"/>
</dbReference>
<evidence type="ECO:0000259" key="2">
    <source>
        <dbReference type="Pfam" id="PF05303"/>
    </source>
</evidence>
<protein>
    <recommendedName>
        <fullName evidence="2">GSKIP domain-containing protein</fullName>
    </recommendedName>
</protein>
<evidence type="ECO:0000256" key="1">
    <source>
        <dbReference type="ARBA" id="ARBA00009571"/>
    </source>
</evidence>
<dbReference type="InterPro" id="IPR007967">
    <property type="entry name" value="GSKIP_dom"/>
</dbReference>
<dbReference type="GO" id="GO:0051018">
    <property type="term" value="F:protein kinase A binding"/>
    <property type="evidence" value="ECO:0007669"/>
    <property type="project" value="TreeGrafter"/>
</dbReference>
<feature type="domain" description="GSKIP" evidence="2">
    <location>
        <begin position="12"/>
        <end position="110"/>
    </location>
</feature>
<accession>A0A1B6C7B5</accession>
<dbReference type="Gene3D" id="3.30.2280.10">
    <property type="entry name" value="Hypothetical protein (hspc210)"/>
    <property type="match status" value="1"/>
</dbReference>
<gene>
    <name evidence="4" type="ORF">g.39375</name>
    <name evidence="3" type="ORF">g.39377</name>
</gene>
<dbReference type="Pfam" id="PF05303">
    <property type="entry name" value="GSKIP_dom"/>
    <property type="match status" value="1"/>
</dbReference>
<dbReference type="GO" id="GO:0060828">
    <property type="term" value="P:regulation of canonical Wnt signaling pathway"/>
    <property type="evidence" value="ECO:0007669"/>
    <property type="project" value="InterPro"/>
</dbReference>
<dbReference type="PANTHER" id="PTHR12490">
    <property type="entry name" value="GSK3B-INTERACTING PROTEIN"/>
    <property type="match status" value="1"/>
</dbReference>
<evidence type="ECO:0000313" key="4">
    <source>
        <dbReference type="EMBL" id="JAS27380.1"/>
    </source>
</evidence>
<evidence type="ECO:0000313" key="3">
    <source>
        <dbReference type="EMBL" id="JAS09361.1"/>
    </source>
</evidence>
<dbReference type="AlphaFoldDB" id="A0A1B6C7B5"/>
<dbReference type="EMBL" id="GEDC01027937">
    <property type="protein sequence ID" value="JAS09361.1"/>
    <property type="molecule type" value="Transcribed_RNA"/>
</dbReference>
<comment type="similarity">
    <text evidence="1">Belongs to the GSKIP family.</text>
</comment>
<dbReference type="InterPro" id="IPR023231">
    <property type="entry name" value="GSKIP_dom_sf"/>
</dbReference>
<dbReference type="InterPro" id="IPR037395">
    <property type="entry name" value="GSKIP"/>
</dbReference>
<dbReference type="GO" id="GO:0005737">
    <property type="term" value="C:cytoplasm"/>
    <property type="evidence" value="ECO:0007669"/>
    <property type="project" value="TreeGrafter"/>
</dbReference>
<dbReference type="GO" id="GO:0019207">
    <property type="term" value="F:kinase regulator activity"/>
    <property type="evidence" value="ECO:0007669"/>
    <property type="project" value="TreeGrafter"/>
</dbReference>
<organism evidence="3">
    <name type="scientific">Clastoptera arizonana</name>
    <name type="common">Arizona spittle bug</name>
    <dbReference type="NCBI Taxonomy" id="38151"/>
    <lineage>
        <taxon>Eukaryota</taxon>
        <taxon>Metazoa</taxon>
        <taxon>Ecdysozoa</taxon>
        <taxon>Arthropoda</taxon>
        <taxon>Hexapoda</taxon>
        <taxon>Insecta</taxon>
        <taxon>Pterygota</taxon>
        <taxon>Neoptera</taxon>
        <taxon>Paraneoptera</taxon>
        <taxon>Hemiptera</taxon>
        <taxon>Auchenorrhyncha</taxon>
        <taxon>Cercopoidea</taxon>
        <taxon>Clastopteridae</taxon>
        <taxon>Clastoptera</taxon>
    </lineage>
</organism>
<dbReference type="EMBL" id="GEDC01009918">
    <property type="protein sequence ID" value="JAS27380.1"/>
    <property type="molecule type" value="Transcribed_RNA"/>
</dbReference>
<name>A0A1B6C7B5_9HEMI</name>